<gene>
    <name evidence="4" type="ORF">IFM89_006396</name>
</gene>
<keyword evidence="2" id="KW-1133">Transmembrane helix</keyword>
<evidence type="ECO:0000313" key="5">
    <source>
        <dbReference type="Proteomes" id="UP000631114"/>
    </source>
</evidence>
<dbReference type="AlphaFoldDB" id="A0A835LTK2"/>
<organism evidence="4 5">
    <name type="scientific">Coptis chinensis</name>
    <dbReference type="NCBI Taxonomy" id="261450"/>
    <lineage>
        <taxon>Eukaryota</taxon>
        <taxon>Viridiplantae</taxon>
        <taxon>Streptophyta</taxon>
        <taxon>Embryophyta</taxon>
        <taxon>Tracheophyta</taxon>
        <taxon>Spermatophyta</taxon>
        <taxon>Magnoliopsida</taxon>
        <taxon>Ranunculales</taxon>
        <taxon>Ranunculaceae</taxon>
        <taxon>Coptidoideae</taxon>
        <taxon>Coptis</taxon>
    </lineage>
</organism>
<reference evidence="4 5" key="1">
    <citation type="submission" date="2020-10" db="EMBL/GenBank/DDBJ databases">
        <title>The Coptis chinensis genome and diversification of protoberbering-type alkaloids.</title>
        <authorList>
            <person name="Wang B."/>
            <person name="Shu S."/>
            <person name="Song C."/>
            <person name="Liu Y."/>
        </authorList>
    </citation>
    <scope>NUCLEOTIDE SEQUENCE [LARGE SCALE GENOMIC DNA]</scope>
    <source>
        <strain evidence="4">HL-2020</strain>
        <tissue evidence="4">Leaf</tissue>
    </source>
</reference>
<feature type="region of interest" description="Disordered" evidence="1">
    <location>
        <begin position="62"/>
        <end position="139"/>
    </location>
</feature>
<evidence type="ECO:0000256" key="2">
    <source>
        <dbReference type="SAM" id="Phobius"/>
    </source>
</evidence>
<sequence>MEEDKDTQETPTRGNEWEVVSLTASAYAAAPVWALVILRMVIFGYGCVSKEILGQETTIMLSSPNEDQSEGTSNSTTTQQQQQQQQHKKSSTKRREILEGKNRSGSDPSAREMVTLTLSLLPESPGNKGTPVRPSRSDLNDLTATRASKNVLSDQTVVMQHGVRSVGSLVIVESMEGVWNHDPAKRTIDLENDTCPGFLSNGCNSVLWTNQAYKMMVGHDHEMVWLVMKERFPSMCWAFVCRVRLQYKAKNGKKSMIVPCDVWRMAGGDLAWRLDVQAALSLGR</sequence>
<feature type="domain" description="DUF7950" evidence="3">
    <location>
        <begin position="168"/>
        <end position="281"/>
    </location>
</feature>
<dbReference type="EMBL" id="JADFTS010000005">
    <property type="protein sequence ID" value="KAF9604387.1"/>
    <property type="molecule type" value="Genomic_DNA"/>
</dbReference>
<comment type="caution">
    <text evidence="4">The sequence shown here is derived from an EMBL/GenBank/DDBJ whole genome shotgun (WGS) entry which is preliminary data.</text>
</comment>
<dbReference type="OrthoDB" id="1898295at2759"/>
<evidence type="ECO:0000313" key="4">
    <source>
        <dbReference type="EMBL" id="KAF9604387.1"/>
    </source>
</evidence>
<evidence type="ECO:0000256" key="1">
    <source>
        <dbReference type="SAM" id="MobiDB-lite"/>
    </source>
</evidence>
<dbReference type="PANTHER" id="PTHR33595:SF7">
    <property type="entry name" value="OS12G0242500 PROTEIN"/>
    <property type="match status" value="1"/>
</dbReference>
<dbReference type="InterPro" id="IPR057710">
    <property type="entry name" value="DUF7950"/>
</dbReference>
<dbReference type="PANTHER" id="PTHR33595">
    <property type="entry name" value="VON WILLEBRAND FACTOR A DOMAIN PROTEIN"/>
    <property type="match status" value="1"/>
</dbReference>
<dbReference type="Pfam" id="PF25821">
    <property type="entry name" value="DUF7950"/>
    <property type="match status" value="1"/>
</dbReference>
<keyword evidence="2" id="KW-0812">Transmembrane</keyword>
<keyword evidence="5" id="KW-1185">Reference proteome</keyword>
<feature type="transmembrane region" description="Helical" evidence="2">
    <location>
        <begin position="20"/>
        <end position="42"/>
    </location>
</feature>
<evidence type="ECO:0000259" key="3">
    <source>
        <dbReference type="Pfam" id="PF25821"/>
    </source>
</evidence>
<accession>A0A835LTK2</accession>
<keyword evidence="2" id="KW-0472">Membrane</keyword>
<feature type="compositionally biased region" description="Low complexity" evidence="1">
    <location>
        <begin position="70"/>
        <end position="85"/>
    </location>
</feature>
<proteinExistence type="predicted"/>
<dbReference type="Proteomes" id="UP000631114">
    <property type="component" value="Unassembled WGS sequence"/>
</dbReference>
<name>A0A835LTK2_9MAGN</name>
<feature type="compositionally biased region" description="Basic and acidic residues" evidence="1">
    <location>
        <begin position="93"/>
        <end position="104"/>
    </location>
</feature>
<protein>
    <recommendedName>
        <fullName evidence="3">DUF7950 domain-containing protein</fullName>
    </recommendedName>
</protein>